<dbReference type="NCBIfam" id="NF033529">
    <property type="entry name" value="transpos_ISLre2"/>
    <property type="match status" value="1"/>
</dbReference>
<dbReference type="OrthoDB" id="2329161at2"/>
<dbReference type="AlphaFoldDB" id="A0A376H063"/>
<keyword evidence="3" id="KW-1185">Reference proteome</keyword>
<dbReference type="EMBL" id="UFYW01000001">
    <property type="protein sequence ID" value="STD81778.1"/>
    <property type="molecule type" value="Genomic_DNA"/>
</dbReference>
<organism evidence="2 3">
    <name type="scientific">Enterococcus gallinarum</name>
    <dbReference type="NCBI Taxonomy" id="1353"/>
    <lineage>
        <taxon>Bacteria</taxon>
        <taxon>Bacillati</taxon>
        <taxon>Bacillota</taxon>
        <taxon>Bacilli</taxon>
        <taxon>Lactobacillales</taxon>
        <taxon>Enterococcaceae</taxon>
        <taxon>Enterococcus</taxon>
    </lineage>
</organism>
<dbReference type="InterPro" id="IPR009620">
    <property type="entry name" value="UPF0236"/>
</dbReference>
<name>A0A376H063_ENTGA</name>
<evidence type="ECO:0008006" key="4">
    <source>
        <dbReference type="Google" id="ProtNLM"/>
    </source>
</evidence>
<accession>A0A376H063</accession>
<sequence length="477" mass="55874">MDTYFQQMDQILAHETMDQIEKERQLQLLMNTFIGYYFQQYIKYKENSQRSYYLAHGYQPEKKAERTIHFLFGSMTYERTPWKKEGEIIYPVDEWLGVSAYDRYSPGVSFAMVKASKDCPYRKVSTIIEDFTVISCSKDTVGKAVQLFGEKAEHYFSYQREYGEAGNRKVPYLFIEGDGVLVNEKGLVNRGRKKKQGNGKKKELSHFVIHEGIEETGLQAIPRLKHARTIISSSYAEAAHQVKDYLYQTYDLKETIVVANTDGGKGFTKRKIQELLPVKIGGFDYFIDRYHVTQKLIQRVFKTELINSFQEAINAYDPRKRDVLLTTLESCCETQEQLYHYTKLKGYLYRNWPYLKPYHLRNLPKKKQGIGIMESRHRSFTYRMKNQGKYWGRGLEGMIQLIASEKNQTIKSIFLQEWQEAFALDERLKRQPLCGLEQADEETETGITKGEVRLQTDRGAVKEYVNWLKRGTPLDKI</sequence>
<comment type="similarity">
    <text evidence="1">Belongs to the UPF0236 family.</text>
</comment>
<evidence type="ECO:0000313" key="3">
    <source>
        <dbReference type="Proteomes" id="UP000254807"/>
    </source>
</evidence>
<dbReference type="Pfam" id="PF06782">
    <property type="entry name" value="UPF0236"/>
    <property type="match status" value="1"/>
</dbReference>
<evidence type="ECO:0000256" key="1">
    <source>
        <dbReference type="ARBA" id="ARBA00006539"/>
    </source>
</evidence>
<dbReference type="Proteomes" id="UP000254807">
    <property type="component" value="Unassembled WGS sequence"/>
</dbReference>
<reference evidence="2 3" key="1">
    <citation type="submission" date="2018-06" db="EMBL/GenBank/DDBJ databases">
        <authorList>
            <consortium name="Pathogen Informatics"/>
            <person name="Doyle S."/>
        </authorList>
    </citation>
    <scope>NUCLEOTIDE SEQUENCE [LARGE SCALE GENOMIC DNA]</scope>
    <source>
        <strain evidence="2 3">NCTC12360</strain>
    </source>
</reference>
<gene>
    <name evidence="2" type="ORF">NCTC12360_00193</name>
</gene>
<protein>
    <recommendedName>
        <fullName evidence="4">ISLre2 family transposase</fullName>
    </recommendedName>
</protein>
<dbReference type="RefSeq" id="WP_060815172.1">
    <property type="nucleotide sequence ID" value="NZ_JARPZP010000005.1"/>
</dbReference>
<proteinExistence type="inferred from homology"/>
<evidence type="ECO:0000313" key="2">
    <source>
        <dbReference type="EMBL" id="STD81778.1"/>
    </source>
</evidence>